<evidence type="ECO:0000313" key="1">
    <source>
        <dbReference type="EMBL" id="MBB6098346.1"/>
    </source>
</evidence>
<accession>A0A841HZQ0</accession>
<proteinExistence type="predicted"/>
<evidence type="ECO:0000313" key="2">
    <source>
        <dbReference type="Proteomes" id="UP000569951"/>
    </source>
</evidence>
<organism evidence="1 2">
    <name type="scientific">Deinobacterium chartae</name>
    <dbReference type="NCBI Taxonomy" id="521158"/>
    <lineage>
        <taxon>Bacteria</taxon>
        <taxon>Thermotogati</taxon>
        <taxon>Deinococcota</taxon>
        <taxon>Deinococci</taxon>
        <taxon>Deinococcales</taxon>
        <taxon>Deinococcaceae</taxon>
        <taxon>Deinobacterium</taxon>
    </lineage>
</organism>
<dbReference type="RefSeq" id="WP_183986645.1">
    <property type="nucleotide sequence ID" value="NZ_JACHHG010000005.1"/>
</dbReference>
<keyword evidence="2" id="KW-1185">Reference proteome</keyword>
<dbReference type="EMBL" id="JACHHG010000005">
    <property type="protein sequence ID" value="MBB6098346.1"/>
    <property type="molecule type" value="Genomic_DNA"/>
</dbReference>
<sequence>MNEIDTLLERAEALPYGSEQVALVEEAVRLADLQGDLEEGFRTREALLEAATFGGYPEKTLTAMAWCLAQSDRDPERFPPENLLWEYKWVLRAALSFPQVPWSRLEATLADFERRAAACGVGQRVVLGKRFDLALHRGDLETARRLYPQWSYAPRDWLSDCAACEAQDGVRLAIESGNAESAFSRAKRLLAGQLTCDSKPEATYASLLVPALRLGRPEQAEEFFERGYPLVRARRNMLDLCGEHLAYLALTHDYGRGAALLERHLPWALEATDLLDRFNFELGASLWLGRLEREGVQKLNVHLPAEQLPGDLDTSSVPALQGFLEGRLRDLAARFDARNGTGYFAQRLEERSELLNLRA</sequence>
<reference evidence="1 2" key="1">
    <citation type="submission" date="2020-08" db="EMBL/GenBank/DDBJ databases">
        <title>Genomic Encyclopedia of Type Strains, Phase IV (KMG-IV): sequencing the most valuable type-strain genomes for metagenomic binning, comparative biology and taxonomic classification.</title>
        <authorList>
            <person name="Goeker M."/>
        </authorList>
    </citation>
    <scope>NUCLEOTIDE SEQUENCE [LARGE SCALE GENOMIC DNA]</scope>
    <source>
        <strain evidence="1 2">DSM 21458</strain>
    </source>
</reference>
<gene>
    <name evidence="1" type="ORF">HNR42_001771</name>
</gene>
<protein>
    <submittedName>
        <fullName evidence="1">Uncharacterized protein</fullName>
    </submittedName>
</protein>
<dbReference type="Proteomes" id="UP000569951">
    <property type="component" value="Unassembled WGS sequence"/>
</dbReference>
<dbReference type="AlphaFoldDB" id="A0A841HZQ0"/>
<name>A0A841HZQ0_9DEIO</name>
<comment type="caution">
    <text evidence="1">The sequence shown here is derived from an EMBL/GenBank/DDBJ whole genome shotgun (WGS) entry which is preliminary data.</text>
</comment>